<dbReference type="OrthoDB" id="441812at2759"/>
<evidence type="ECO:0000313" key="2">
    <source>
        <dbReference type="EMBL" id="CAI5757244.1"/>
    </source>
</evidence>
<dbReference type="AlphaFoldDB" id="A0A9W4TUR6"/>
<dbReference type="GO" id="GO:0016279">
    <property type="term" value="F:protein-lysine N-methyltransferase activity"/>
    <property type="evidence" value="ECO:0007669"/>
    <property type="project" value="TreeGrafter"/>
</dbReference>
<comment type="caution">
    <text evidence="2">The sequence shown here is derived from an EMBL/GenBank/DDBJ whole genome shotgun (WGS) entry which is preliminary data.</text>
</comment>
<dbReference type="InterPro" id="IPR050600">
    <property type="entry name" value="SETD3_SETD6_MTase"/>
</dbReference>
<dbReference type="PANTHER" id="PTHR13271">
    <property type="entry name" value="UNCHARACTERIZED PUTATIVE METHYLTRANSFERASE"/>
    <property type="match status" value="1"/>
</dbReference>
<keyword evidence="3" id="KW-1185">Reference proteome</keyword>
<proteinExistence type="predicted"/>
<dbReference type="EMBL" id="CANTUO010000001">
    <property type="protein sequence ID" value="CAI5757244.1"/>
    <property type="molecule type" value="Genomic_DNA"/>
</dbReference>
<dbReference type="GO" id="GO:0005634">
    <property type="term" value="C:nucleus"/>
    <property type="evidence" value="ECO:0007669"/>
    <property type="project" value="TreeGrafter"/>
</dbReference>
<name>A0A9W4TUR6_9ASCO</name>
<evidence type="ECO:0000256" key="1">
    <source>
        <dbReference type="SAM" id="MobiDB-lite"/>
    </source>
</evidence>
<feature type="region of interest" description="Disordered" evidence="1">
    <location>
        <begin position="293"/>
        <end position="315"/>
    </location>
</feature>
<organism evidence="2 3">
    <name type="scientific">Candida verbasci</name>
    <dbReference type="NCBI Taxonomy" id="1227364"/>
    <lineage>
        <taxon>Eukaryota</taxon>
        <taxon>Fungi</taxon>
        <taxon>Dikarya</taxon>
        <taxon>Ascomycota</taxon>
        <taxon>Saccharomycotina</taxon>
        <taxon>Pichiomycetes</taxon>
        <taxon>Debaryomycetaceae</taxon>
        <taxon>Candida/Lodderomyces clade</taxon>
        <taxon>Candida</taxon>
    </lineage>
</organism>
<evidence type="ECO:0008006" key="4">
    <source>
        <dbReference type="Google" id="ProtNLM"/>
    </source>
</evidence>
<dbReference type="SUPFAM" id="SSF82199">
    <property type="entry name" value="SET domain"/>
    <property type="match status" value="2"/>
</dbReference>
<sequence>MSFTKSTKVESLINWLDQNTYWRDDLIIKNSKFGGGLGVFINQDYSFNEDDDKLLLRIPKTNLLNPKNSFIYNLLIEFDSSSMSNSNSNSNSDVILSEGMYGLVLTLIYEESIQENSPWFDYINSINIEDTIIPICLWDDNEKELLKNTEVDLLSMLNYNELINFYIECIKFAKLNEKLINIPSVLDISQKNLNPQKILNLYHDKLILFGKYIQSVVSRAFQVDNYYQLSLVPGADLFNHLQPKIEEGNKLIPQENIHFTCDGSVCDECGEQECDHEESADEDLEEFEELEELEELEDEELEDESDSTPEIEDEEIESKEIIDGEPEIKEITMEYINQIELEDLSDNETDLDPEEVSTLSMDEEDQHRNNENINIDLANDLSDSSKCCDVILVRPPLEKYDYEIFNSYGNELNNAYLLQKYGFINTNENFNNSCLLSVQFFKQISLLKEKLNTMKRGELQEKLDWLEDVGYELIYEIILSTHHHDEQDGDEQDEDEQDEDNHQDCCSESEYYENWPLSIRIKFNGEVTLQTYAILKLIELKYTIFKYKLLNNIKKLKKYIKQILLTHNETDLKSMNNTVLKWCKDKLNSYTPIELIKNSKNSKNSKLIKNLVEQEQNIINRFIDQH</sequence>
<accession>A0A9W4TUR6</accession>
<dbReference type="Proteomes" id="UP001152885">
    <property type="component" value="Unassembled WGS sequence"/>
</dbReference>
<reference evidence="2" key="1">
    <citation type="submission" date="2022-12" db="EMBL/GenBank/DDBJ databases">
        <authorList>
            <person name="Brejova B."/>
        </authorList>
    </citation>
    <scope>NUCLEOTIDE SEQUENCE</scope>
</reference>
<protein>
    <recommendedName>
        <fullName evidence="4">Ribosomal lysine N-methyltransferase 3</fullName>
    </recommendedName>
</protein>
<dbReference type="PANTHER" id="PTHR13271:SF34">
    <property type="entry name" value="N-LYSINE METHYLTRANSFERASE SETD6"/>
    <property type="match status" value="1"/>
</dbReference>
<evidence type="ECO:0000313" key="3">
    <source>
        <dbReference type="Proteomes" id="UP001152885"/>
    </source>
</evidence>
<dbReference type="Gene3D" id="3.90.1410.10">
    <property type="entry name" value="set domain protein methyltransferase, domain 1"/>
    <property type="match status" value="1"/>
</dbReference>
<gene>
    <name evidence="2" type="ORF">CANVERA_P1761</name>
</gene>
<dbReference type="InterPro" id="IPR046341">
    <property type="entry name" value="SET_dom_sf"/>
</dbReference>